<dbReference type="Gene3D" id="3.90.1150.10">
    <property type="entry name" value="Aspartate Aminotransferase, domain 1"/>
    <property type="match status" value="1"/>
</dbReference>
<comment type="caution">
    <text evidence="7">The sequence shown here is derived from an EMBL/GenBank/DDBJ whole genome shotgun (WGS) entry which is preliminary data.</text>
</comment>
<dbReference type="GO" id="GO:0004058">
    <property type="term" value="F:aromatic-L-amino-acid decarboxylase activity"/>
    <property type="evidence" value="ECO:0007669"/>
    <property type="project" value="UniProtKB-ARBA"/>
</dbReference>
<dbReference type="STRING" id="1223545.GS4_04_00450"/>
<dbReference type="OrthoDB" id="3401800at2"/>
<evidence type="ECO:0000256" key="6">
    <source>
        <dbReference type="RuleBase" id="RU000382"/>
    </source>
</evidence>
<feature type="modified residue" description="N6-(pyridoxal phosphate)lysine" evidence="5">
    <location>
        <position position="241"/>
    </location>
</feature>
<evidence type="ECO:0000256" key="1">
    <source>
        <dbReference type="ARBA" id="ARBA00001933"/>
    </source>
</evidence>
<evidence type="ECO:0000313" key="8">
    <source>
        <dbReference type="Proteomes" id="UP000011666"/>
    </source>
</evidence>
<keyword evidence="8" id="KW-1185">Reference proteome</keyword>
<dbReference type="SUPFAM" id="SSF53383">
    <property type="entry name" value="PLP-dependent transferases"/>
    <property type="match status" value="1"/>
</dbReference>
<evidence type="ECO:0000313" key="7">
    <source>
        <dbReference type="EMBL" id="GAC66789.1"/>
    </source>
</evidence>
<dbReference type="eggNOG" id="COG0076">
    <property type="taxonomic scope" value="Bacteria"/>
</dbReference>
<evidence type="ECO:0000256" key="2">
    <source>
        <dbReference type="ARBA" id="ARBA00022898"/>
    </source>
</evidence>
<dbReference type="EMBL" id="BANX01000004">
    <property type="protein sequence ID" value="GAC66789.1"/>
    <property type="molecule type" value="Genomic_DNA"/>
</dbReference>
<dbReference type="GO" id="GO:0019752">
    <property type="term" value="P:carboxylic acid metabolic process"/>
    <property type="evidence" value="ECO:0007669"/>
    <property type="project" value="InterPro"/>
</dbReference>
<dbReference type="RefSeq" id="WP_007617327.1">
    <property type="nucleotide sequence ID" value="NZ_BANX01000004.1"/>
</dbReference>
<organism evidence="7 8">
    <name type="scientific">Gordonia soli NBRC 108243</name>
    <dbReference type="NCBI Taxonomy" id="1223545"/>
    <lineage>
        <taxon>Bacteria</taxon>
        <taxon>Bacillati</taxon>
        <taxon>Actinomycetota</taxon>
        <taxon>Actinomycetes</taxon>
        <taxon>Mycobacteriales</taxon>
        <taxon>Gordoniaceae</taxon>
        <taxon>Gordonia</taxon>
    </lineage>
</organism>
<dbReference type="Proteomes" id="UP000011666">
    <property type="component" value="Unassembled WGS sequence"/>
</dbReference>
<protein>
    <submittedName>
        <fullName evidence="7">Putative lyase</fullName>
    </submittedName>
</protein>
<dbReference type="GO" id="GO:0030170">
    <property type="term" value="F:pyridoxal phosphate binding"/>
    <property type="evidence" value="ECO:0007669"/>
    <property type="project" value="InterPro"/>
</dbReference>
<reference evidence="7 8" key="1">
    <citation type="submission" date="2013-01" db="EMBL/GenBank/DDBJ databases">
        <title>Whole genome shotgun sequence of Gordonia soli NBRC 108243.</title>
        <authorList>
            <person name="Isaki-Nakamura S."/>
            <person name="Hosoyama A."/>
            <person name="Tsuchikane K."/>
            <person name="Ando Y."/>
            <person name="Baba S."/>
            <person name="Ohji S."/>
            <person name="Hamada M."/>
            <person name="Tamura T."/>
            <person name="Yamazoe A."/>
            <person name="Yamazaki S."/>
            <person name="Fujita N."/>
        </authorList>
    </citation>
    <scope>NUCLEOTIDE SEQUENCE [LARGE SCALE GENOMIC DNA]</scope>
    <source>
        <strain evidence="7 8">NBRC 108243</strain>
    </source>
</reference>
<gene>
    <name evidence="7" type="ORF">GS4_04_00450</name>
</gene>
<dbReference type="InterPro" id="IPR002129">
    <property type="entry name" value="PyrdxlP-dep_de-COase"/>
</dbReference>
<accession>M0QEB7</accession>
<dbReference type="AlphaFoldDB" id="M0QEB7"/>
<dbReference type="Gene3D" id="3.40.640.10">
    <property type="entry name" value="Type I PLP-dependent aspartate aminotransferase-like (Major domain)"/>
    <property type="match status" value="1"/>
</dbReference>
<name>M0QEB7_9ACTN</name>
<dbReference type="PANTHER" id="PTHR42735">
    <property type="match status" value="1"/>
</dbReference>
<dbReference type="Pfam" id="PF00282">
    <property type="entry name" value="Pyridoxal_deC"/>
    <property type="match status" value="1"/>
</dbReference>
<dbReference type="InterPro" id="IPR015421">
    <property type="entry name" value="PyrdxlP-dep_Trfase_major"/>
</dbReference>
<keyword evidence="3 6" id="KW-0456">Lyase</keyword>
<evidence type="ECO:0000256" key="3">
    <source>
        <dbReference type="ARBA" id="ARBA00023239"/>
    </source>
</evidence>
<dbReference type="InterPro" id="IPR050477">
    <property type="entry name" value="GrpII_AminoAcid_Decarb"/>
</dbReference>
<comment type="similarity">
    <text evidence="4">Belongs to the group II decarboxylase family. Sphingosine-1-phosphate lyase subfamily.</text>
</comment>
<dbReference type="InterPro" id="IPR015424">
    <property type="entry name" value="PyrdxlP-dep_Trfase"/>
</dbReference>
<dbReference type="InterPro" id="IPR015422">
    <property type="entry name" value="PyrdxlP-dep_Trfase_small"/>
</dbReference>
<proteinExistence type="inferred from homology"/>
<dbReference type="PANTHER" id="PTHR42735:SF6">
    <property type="entry name" value="SPHINGOSINE-1-PHOSPHATE LYASE 1"/>
    <property type="match status" value="1"/>
</dbReference>
<keyword evidence="2 5" id="KW-0663">Pyridoxal phosphate</keyword>
<evidence type="ECO:0000256" key="5">
    <source>
        <dbReference type="PIRSR" id="PIRSR602129-50"/>
    </source>
</evidence>
<sequence>MTDDRARDIIDRLHALRRDDAPTHGGRVLSYVYDAGIAGLDELARAAAASVQSVNGLDPTTFPSVARLERDVIDTARVLVHGDRLPTVGLITSGGTESCLLAVKSARDRWRGAGGVGRPRIVAPTSVHAAFHKAAGYFDVDLDLVPVDREGRVDADEFIERLDATMALVVVSAPNYPYGTLDPVEQIAAAADDLRIRCHVDACIGGWVLPFWDEASGGDTSTPAWDFRLPGVTSISLDSHKYGFAPKGTSVLLFRHRDDKRAAGFATTSWPGYPVVNPTMLGSRSATSLAAAWAVISYLGTTGFVDLTRRTHRATTALLAAVGGIDGLRVVGDPVGPLFSVATDPSVPVERRVDPHIWSDRVRTTGWVLQPQPGATQFPSGPELPRTTHLTITPVTDAGLADLVAALTSAADAVRGTPPIDATDLAAAFPRLAGTGPVSADDAHEILTELGLGGDDSGALPDALAPVMALLDVIPPGLARSLLAELIARLNES</sequence>
<comment type="cofactor">
    <cofactor evidence="1 5 6">
        <name>pyridoxal 5'-phosphate</name>
        <dbReference type="ChEBI" id="CHEBI:597326"/>
    </cofactor>
</comment>
<evidence type="ECO:0000256" key="4">
    <source>
        <dbReference type="ARBA" id="ARBA00038302"/>
    </source>
</evidence>